<evidence type="ECO:0000313" key="1">
    <source>
        <dbReference type="EMBL" id="BAQ67996.1"/>
    </source>
</evidence>
<sequence>MIPLTSLPALDDAAIVELARMFLARKLMAEDRRGTLSPMVNAPLAQCQVLASSTAEQLHDWLPRLIERFESEMADRSADPSLSRHLAQMPDPTARHNLILQYFLPFALPAKIYQHYAEHLIGAAAGLRPDTGPLYPTVPSGGKIVLPRPFLSSIYDQLLTGRHSLLHLEARRSGQTDTAASDRAITAFLQSLSGEGVSSTGTLFHQRTLPMEAFAASQAYAHMMELGFSRAELEAALSPWILTG</sequence>
<organism evidence="1 2">
    <name type="scientific">Rhodovulum sulfidophilum</name>
    <name type="common">Rhodobacter sulfidophilus</name>
    <dbReference type="NCBI Taxonomy" id="35806"/>
    <lineage>
        <taxon>Bacteria</taxon>
        <taxon>Pseudomonadati</taxon>
        <taxon>Pseudomonadota</taxon>
        <taxon>Alphaproteobacteria</taxon>
        <taxon>Rhodobacterales</taxon>
        <taxon>Paracoccaceae</taxon>
        <taxon>Rhodovulum</taxon>
    </lineage>
</organism>
<accession>A0A0D6AZ09</accession>
<evidence type="ECO:0000313" key="2">
    <source>
        <dbReference type="Proteomes" id="UP000064912"/>
    </source>
</evidence>
<name>A0A0D6AZ09_RHOSU</name>
<dbReference type="Proteomes" id="UP000064912">
    <property type="component" value="Chromosome"/>
</dbReference>
<dbReference type="PATRIC" id="fig|35806.4.peg.849"/>
<proteinExistence type="predicted"/>
<gene>
    <name evidence="1" type="ORF">NHU_00828</name>
</gene>
<dbReference type="EMBL" id="AP014800">
    <property type="protein sequence ID" value="BAQ67996.1"/>
    <property type="molecule type" value="Genomic_DNA"/>
</dbReference>
<dbReference type="AlphaFoldDB" id="A0A0D6AZ09"/>
<dbReference type="KEGG" id="rsu:NHU_00828"/>
<protein>
    <submittedName>
        <fullName evidence="1">Uncharacterized protein</fullName>
    </submittedName>
</protein>
<reference evidence="1 2" key="1">
    <citation type="submission" date="2015-02" db="EMBL/GenBank/DDBJ databases">
        <title>Genome sequene of Rhodovulum sulfidophilum DSM 2351.</title>
        <authorList>
            <person name="Nagao N."/>
        </authorList>
    </citation>
    <scope>NUCLEOTIDE SEQUENCE [LARGE SCALE GENOMIC DNA]</scope>
    <source>
        <strain evidence="1 2">DSM 2351</strain>
    </source>
</reference>